<evidence type="ECO:0000256" key="3">
    <source>
        <dbReference type="ARBA" id="ARBA00023163"/>
    </source>
</evidence>
<sequence>MDRLIAAVLVCWEKSGNGSISARGLGRMANAPVSSIYHHFGSLERLFLAAHEQGLKAAEQWCADRLRDLPVGGATAALALSAFPTLLAALIDDWCVQQRQSAFAWRECQLMASREPCYRPVLLEWQCIWAGFWEEICSRCGHRGRGLLTSYLFDGESLLHLMRWRRVVDRAGLGETCAGWSRWLGGHSAGEGHWRQYAAEQAGLEMPETTVTNATTVRIATVAVELLAEQGVASLTHRAVALRAGLTLGVVSYNFRTSADLARAAFELIYRQTVGLGGKIEDPAAMTADALTAHYGRYKSSGHLLPALDELLVAVARDPSLKAFAPQLRYWRGRSSHDLLLANMGPGRLVSSVDTALFSSFGSGCRRAFMGFDEEEASIRGIDAMQQLRNLLRSTSDR</sequence>
<dbReference type="Proteomes" id="UP000635071">
    <property type="component" value="Unassembled WGS sequence"/>
</dbReference>
<name>A0A917E348_9SPHN</name>
<keyword evidence="2 4" id="KW-0238">DNA-binding</keyword>
<dbReference type="Gene3D" id="1.10.357.10">
    <property type="entry name" value="Tetracycline Repressor, domain 2"/>
    <property type="match status" value="2"/>
</dbReference>
<evidence type="ECO:0000256" key="1">
    <source>
        <dbReference type="ARBA" id="ARBA00023015"/>
    </source>
</evidence>
<accession>A0A917E348</accession>
<evidence type="ECO:0000259" key="5">
    <source>
        <dbReference type="PROSITE" id="PS50977"/>
    </source>
</evidence>
<organism evidence="6 7">
    <name type="scientific">Sandarakinorhabdus glacialis</name>
    <dbReference type="NCBI Taxonomy" id="1614636"/>
    <lineage>
        <taxon>Bacteria</taxon>
        <taxon>Pseudomonadati</taxon>
        <taxon>Pseudomonadota</taxon>
        <taxon>Alphaproteobacteria</taxon>
        <taxon>Sphingomonadales</taxon>
        <taxon>Sphingosinicellaceae</taxon>
        <taxon>Sandarakinorhabdus</taxon>
    </lineage>
</organism>
<dbReference type="Pfam" id="PF00440">
    <property type="entry name" value="TetR_N"/>
    <property type="match status" value="1"/>
</dbReference>
<dbReference type="GO" id="GO:0003700">
    <property type="term" value="F:DNA-binding transcription factor activity"/>
    <property type="evidence" value="ECO:0007669"/>
    <property type="project" value="TreeGrafter"/>
</dbReference>
<protein>
    <recommendedName>
        <fullName evidence="5">HTH tetR-type domain-containing protein</fullName>
    </recommendedName>
</protein>
<dbReference type="PANTHER" id="PTHR30055">
    <property type="entry name" value="HTH-TYPE TRANSCRIPTIONAL REGULATOR RUTR"/>
    <property type="match status" value="1"/>
</dbReference>
<keyword evidence="3" id="KW-0804">Transcription</keyword>
<evidence type="ECO:0000313" key="6">
    <source>
        <dbReference type="EMBL" id="GGE00459.1"/>
    </source>
</evidence>
<proteinExistence type="predicted"/>
<dbReference type="InterPro" id="IPR050109">
    <property type="entry name" value="HTH-type_TetR-like_transc_reg"/>
</dbReference>
<reference evidence="6" key="2">
    <citation type="submission" date="2020-09" db="EMBL/GenBank/DDBJ databases">
        <authorList>
            <person name="Sun Q."/>
            <person name="Zhou Y."/>
        </authorList>
    </citation>
    <scope>NUCLEOTIDE SEQUENCE</scope>
    <source>
        <strain evidence="6">CGMCC 1.15519</strain>
    </source>
</reference>
<dbReference type="PANTHER" id="PTHR30055:SF234">
    <property type="entry name" value="HTH-TYPE TRANSCRIPTIONAL REGULATOR BETI"/>
    <property type="match status" value="1"/>
</dbReference>
<keyword evidence="1" id="KW-0805">Transcription regulation</keyword>
<dbReference type="InterPro" id="IPR009057">
    <property type="entry name" value="Homeodomain-like_sf"/>
</dbReference>
<gene>
    <name evidence="6" type="ORF">GCM10011529_03340</name>
</gene>
<evidence type="ECO:0000313" key="7">
    <source>
        <dbReference type="Proteomes" id="UP000635071"/>
    </source>
</evidence>
<dbReference type="AlphaFoldDB" id="A0A917E348"/>
<feature type="DNA-binding region" description="H-T-H motif" evidence="4">
    <location>
        <begin position="236"/>
        <end position="255"/>
    </location>
</feature>
<dbReference type="SUPFAM" id="SSF46689">
    <property type="entry name" value="Homeodomain-like"/>
    <property type="match status" value="2"/>
</dbReference>
<evidence type="ECO:0000256" key="2">
    <source>
        <dbReference type="ARBA" id="ARBA00023125"/>
    </source>
</evidence>
<keyword evidence="7" id="KW-1185">Reference proteome</keyword>
<reference evidence="6" key="1">
    <citation type="journal article" date="2014" name="Int. J. Syst. Evol. Microbiol.">
        <title>Complete genome sequence of Corynebacterium casei LMG S-19264T (=DSM 44701T), isolated from a smear-ripened cheese.</title>
        <authorList>
            <consortium name="US DOE Joint Genome Institute (JGI-PGF)"/>
            <person name="Walter F."/>
            <person name="Albersmeier A."/>
            <person name="Kalinowski J."/>
            <person name="Ruckert C."/>
        </authorList>
    </citation>
    <scope>NUCLEOTIDE SEQUENCE</scope>
    <source>
        <strain evidence="6">CGMCC 1.15519</strain>
    </source>
</reference>
<dbReference type="EMBL" id="BMJM01000001">
    <property type="protein sequence ID" value="GGE00459.1"/>
    <property type="molecule type" value="Genomic_DNA"/>
</dbReference>
<feature type="domain" description="HTH tetR-type" evidence="5">
    <location>
        <begin position="213"/>
        <end position="273"/>
    </location>
</feature>
<dbReference type="PROSITE" id="PS50977">
    <property type="entry name" value="HTH_TETR_2"/>
    <property type="match status" value="1"/>
</dbReference>
<dbReference type="GO" id="GO:0000976">
    <property type="term" value="F:transcription cis-regulatory region binding"/>
    <property type="evidence" value="ECO:0007669"/>
    <property type="project" value="TreeGrafter"/>
</dbReference>
<evidence type="ECO:0000256" key="4">
    <source>
        <dbReference type="PROSITE-ProRule" id="PRU00335"/>
    </source>
</evidence>
<comment type="caution">
    <text evidence="6">The sequence shown here is derived from an EMBL/GenBank/DDBJ whole genome shotgun (WGS) entry which is preliminary data.</text>
</comment>
<dbReference type="InterPro" id="IPR001647">
    <property type="entry name" value="HTH_TetR"/>
</dbReference>